<dbReference type="GeneID" id="86945445"/>
<proteinExistence type="predicted"/>
<comment type="caution">
    <text evidence="1">The sequence shown here is derived from an EMBL/GenBank/DDBJ whole genome shotgun (WGS) entry which is preliminary data.</text>
</comment>
<reference evidence="1" key="1">
    <citation type="submission" date="2022-07" db="EMBL/GenBank/DDBJ databases">
        <title>Diversity of ethanolamine utilization by human commensal Escherichia coli.</title>
        <authorList>
            <person name="Jubelin G."/>
        </authorList>
    </citation>
    <scope>NUCLEOTIDE SEQUENCE</scope>
    <source>
        <strain evidence="1">S1</strain>
    </source>
</reference>
<protein>
    <submittedName>
        <fullName evidence="1">Uncharacterized protein</fullName>
    </submittedName>
</protein>
<organism evidence="1 2">
    <name type="scientific">Escherichia marmotae</name>
    <dbReference type="NCBI Taxonomy" id="1499973"/>
    <lineage>
        <taxon>Bacteria</taxon>
        <taxon>Pseudomonadati</taxon>
        <taxon>Pseudomonadota</taxon>
        <taxon>Gammaproteobacteria</taxon>
        <taxon>Enterobacterales</taxon>
        <taxon>Enterobacteriaceae</taxon>
        <taxon>Escherichia</taxon>
    </lineage>
</organism>
<dbReference type="Proteomes" id="UP001206878">
    <property type="component" value="Unassembled WGS sequence"/>
</dbReference>
<sequence length="40" mass="4357">MSDLSHYDGKPTAVIIIGVNLPGTEGFTFQKTKTDSALRF</sequence>
<dbReference type="AlphaFoldDB" id="A0AAW5MXU0"/>
<dbReference type="RefSeq" id="WP_256734171.1">
    <property type="nucleotide sequence ID" value="NZ_ADKG01000003.1"/>
</dbReference>
<gene>
    <name evidence="1" type="ORF">NVV43_20050</name>
</gene>
<evidence type="ECO:0000313" key="1">
    <source>
        <dbReference type="EMBL" id="MCR6677881.1"/>
    </source>
</evidence>
<name>A0AAW5MXU0_9ESCH</name>
<accession>A0AAW5MXU0</accession>
<dbReference type="EMBL" id="JANPXH010000030">
    <property type="protein sequence ID" value="MCR6677881.1"/>
    <property type="molecule type" value="Genomic_DNA"/>
</dbReference>
<evidence type="ECO:0000313" key="2">
    <source>
        <dbReference type="Proteomes" id="UP001206878"/>
    </source>
</evidence>